<proteinExistence type="predicted"/>
<dbReference type="Proteomes" id="UP001066276">
    <property type="component" value="Chromosome 8"/>
</dbReference>
<evidence type="ECO:0000256" key="1">
    <source>
        <dbReference type="SAM" id="MobiDB-lite"/>
    </source>
</evidence>
<feature type="compositionally biased region" description="Polar residues" evidence="1">
    <location>
        <begin position="125"/>
        <end position="148"/>
    </location>
</feature>
<name>A0AAV7P026_PLEWA</name>
<comment type="caution">
    <text evidence="2">The sequence shown here is derived from an EMBL/GenBank/DDBJ whole genome shotgun (WGS) entry which is preliminary data.</text>
</comment>
<gene>
    <name evidence="2" type="ORF">NDU88_008715</name>
</gene>
<keyword evidence="3" id="KW-1185">Reference proteome</keyword>
<sequence>MQIAPQDRRRHSANLRAGDPAPTTLPGLPEQDDIILRARFSLVLASVTACLLRLQRLQKQHLPPVNTRAQILIYKSPHRATGRTQQGLGEQPCPYHTAWVAGEGQFHSPLREHVWPQPLPPLTGRSFSRSGQMAPQGTDLNQQGNPGQ</sequence>
<protein>
    <submittedName>
        <fullName evidence="2">Uncharacterized protein</fullName>
    </submittedName>
</protein>
<evidence type="ECO:0000313" key="3">
    <source>
        <dbReference type="Proteomes" id="UP001066276"/>
    </source>
</evidence>
<organism evidence="2 3">
    <name type="scientific">Pleurodeles waltl</name>
    <name type="common">Iberian ribbed newt</name>
    <dbReference type="NCBI Taxonomy" id="8319"/>
    <lineage>
        <taxon>Eukaryota</taxon>
        <taxon>Metazoa</taxon>
        <taxon>Chordata</taxon>
        <taxon>Craniata</taxon>
        <taxon>Vertebrata</taxon>
        <taxon>Euteleostomi</taxon>
        <taxon>Amphibia</taxon>
        <taxon>Batrachia</taxon>
        <taxon>Caudata</taxon>
        <taxon>Salamandroidea</taxon>
        <taxon>Salamandridae</taxon>
        <taxon>Pleurodelinae</taxon>
        <taxon>Pleurodeles</taxon>
    </lineage>
</organism>
<evidence type="ECO:0000313" key="2">
    <source>
        <dbReference type="EMBL" id="KAJ1120550.1"/>
    </source>
</evidence>
<dbReference type="EMBL" id="JANPWB010000012">
    <property type="protein sequence ID" value="KAJ1120550.1"/>
    <property type="molecule type" value="Genomic_DNA"/>
</dbReference>
<reference evidence="2" key="1">
    <citation type="journal article" date="2022" name="bioRxiv">
        <title>Sequencing and chromosome-scale assembly of the giantPleurodeles waltlgenome.</title>
        <authorList>
            <person name="Brown T."/>
            <person name="Elewa A."/>
            <person name="Iarovenko S."/>
            <person name="Subramanian E."/>
            <person name="Araus A.J."/>
            <person name="Petzold A."/>
            <person name="Susuki M."/>
            <person name="Suzuki K.-i.T."/>
            <person name="Hayashi T."/>
            <person name="Toyoda A."/>
            <person name="Oliveira C."/>
            <person name="Osipova E."/>
            <person name="Leigh N.D."/>
            <person name="Simon A."/>
            <person name="Yun M.H."/>
        </authorList>
    </citation>
    <scope>NUCLEOTIDE SEQUENCE</scope>
    <source>
        <strain evidence="2">20211129_DDA</strain>
        <tissue evidence="2">Liver</tissue>
    </source>
</reference>
<feature type="region of interest" description="Disordered" evidence="1">
    <location>
        <begin position="1"/>
        <end position="26"/>
    </location>
</feature>
<feature type="region of interest" description="Disordered" evidence="1">
    <location>
        <begin position="112"/>
        <end position="148"/>
    </location>
</feature>
<accession>A0AAV7P026</accession>
<dbReference type="AlphaFoldDB" id="A0AAV7P026"/>